<gene>
    <name evidence="9" type="ORF">AFUB_078250</name>
</gene>
<feature type="signal peptide" evidence="7">
    <location>
        <begin position="1"/>
        <end position="15"/>
    </location>
</feature>
<dbReference type="HOGENOM" id="CLU_036449_0_0_1"/>
<evidence type="ECO:0000256" key="2">
    <source>
        <dbReference type="ARBA" id="ARBA00012247"/>
    </source>
</evidence>
<evidence type="ECO:0000313" key="9">
    <source>
        <dbReference type="EMBL" id="EDP49793.1"/>
    </source>
</evidence>
<dbReference type="GO" id="GO:0006629">
    <property type="term" value="P:lipid metabolic process"/>
    <property type="evidence" value="ECO:0007669"/>
    <property type="project" value="InterPro"/>
</dbReference>
<evidence type="ECO:0000256" key="6">
    <source>
        <dbReference type="ARBA" id="ARBA00047512"/>
    </source>
</evidence>
<accession>B0Y8R2</accession>
<dbReference type="FunFam" id="3.20.20.190:FF:000040">
    <property type="entry name" value="Glycerophosphoryl diester phosphodiesterase family protein"/>
    <property type="match status" value="1"/>
</dbReference>
<evidence type="ECO:0000256" key="5">
    <source>
        <dbReference type="ARBA" id="ARBA00022801"/>
    </source>
</evidence>
<protein>
    <recommendedName>
        <fullName evidence="2">glycerophosphodiester phosphodiesterase</fullName>
        <ecNumber evidence="2">3.1.4.46</ecNumber>
    </recommendedName>
</protein>
<name>B0Y8R2_ASPFC</name>
<dbReference type="VEuPathDB" id="FungiDB:AFUB_078250"/>
<dbReference type="GO" id="GO:0008889">
    <property type="term" value="F:glycerophosphodiester phosphodiesterase activity"/>
    <property type="evidence" value="ECO:0007669"/>
    <property type="project" value="UniProtKB-EC"/>
</dbReference>
<evidence type="ECO:0000256" key="1">
    <source>
        <dbReference type="ARBA" id="ARBA00007277"/>
    </source>
</evidence>
<dbReference type="Gene3D" id="3.20.20.190">
    <property type="entry name" value="Phosphatidylinositol (PI) phosphodiesterase"/>
    <property type="match status" value="1"/>
</dbReference>
<organism evidence="9 10">
    <name type="scientific">Aspergillus fumigatus (strain CBS 144.89 / FGSC A1163 / CEA10)</name>
    <name type="common">Neosartorya fumigata</name>
    <dbReference type="NCBI Taxonomy" id="451804"/>
    <lineage>
        <taxon>Eukaryota</taxon>
        <taxon>Fungi</taxon>
        <taxon>Dikarya</taxon>
        <taxon>Ascomycota</taxon>
        <taxon>Pezizomycotina</taxon>
        <taxon>Eurotiomycetes</taxon>
        <taxon>Eurotiomycetidae</taxon>
        <taxon>Eurotiales</taxon>
        <taxon>Aspergillaceae</taxon>
        <taxon>Aspergillus</taxon>
        <taxon>Aspergillus subgen. Fumigati</taxon>
    </lineage>
</organism>
<dbReference type="PANTHER" id="PTHR43620">
    <property type="entry name" value="GLYCEROPHOSPHORYL DIESTER PHOSPHODIESTERASE"/>
    <property type="match status" value="1"/>
</dbReference>
<evidence type="ECO:0000259" key="8">
    <source>
        <dbReference type="PROSITE" id="PS51704"/>
    </source>
</evidence>
<dbReference type="CDD" id="cd08560">
    <property type="entry name" value="GDPD_EcGlpQ_like_1"/>
    <property type="match status" value="1"/>
</dbReference>
<dbReference type="Pfam" id="PF03009">
    <property type="entry name" value="GDPD"/>
    <property type="match status" value="1"/>
</dbReference>
<keyword evidence="3 7" id="KW-0732">Signal</keyword>
<evidence type="ECO:0000313" key="10">
    <source>
        <dbReference type="Proteomes" id="UP000001699"/>
    </source>
</evidence>
<reference evidence="9 10" key="1">
    <citation type="journal article" date="2008" name="PLoS Genet.">
        <title>Genomic islands in the pathogenic filamentous fungus Aspergillus fumigatus.</title>
        <authorList>
            <person name="Fedorova N.D."/>
            <person name="Khaldi N."/>
            <person name="Joardar V.S."/>
            <person name="Maiti R."/>
            <person name="Amedeo P."/>
            <person name="Anderson M.J."/>
            <person name="Crabtree J."/>
            <person name="Silva J.C."/>
            <person name="Badger J.H."/>
            <person name="Albarraq A."/>
            <person name="Angiuoli S."/>
            <person name="Bussey H."/>
            <person name="Bowyer P."/>
            <person name="Cotty P.J."/>
            <person name="Dyer P.S."/>
            <person name="Egan A."/>
            <person name="Galens K."/>
            <person name="Fraser-Liggett C.M."/>
            <person name="Haas B.J."/>
            <person name="Inman J.M."/>
            <person name="Kent R."/>
            <person name="Lemieux S."/>
            <person name="Malavazi I."/>
            <person name="Orvis J."/>
            <person name="Roemer T."/>
            <person name="Ronning C.M."/>
            <person name="Sundaram J.P."/>
            <person name="Sutton G."/>
            <person name="Turner G."/>
            <person name="Venter J.C."/>
            <person name="White O.R."/>
            <person name="Whitty B.R."/>
            <person name="Youngman P."/>
            <person name="Wolfe K.H."/>
            <person name="Goldman G.H."/>
            <person name="Wortman J.R."/>
            <person name="Jiang B."/>
            <person name="Denning D.W."/>
            <person name="Nierman W.C."/>
        </authorList>
    </citation>
    <scope>NUCLEOTIDE SEQUENCE [LARGE SCALE GENOMIC DNA]</scope>
    <source>
        <strain evidence="10">CBS 144.89 / FGSC A1163 / CEA10</strain>
    </source>
</reference>
<keyword evidence="5" id="KW-0378">Hydrolase</keyword>
<dbReference type="AlphaFoldDB" id="B0Y8R2"/>
<dbReference type="OrthoDB" id="1058301at2759"/>
<dbReference type="InterPro" id="IPR030395">
    <property type="entry name" value="GP_PDE_dom"/>
</dbReference>
<sequence length="426" mass="46418">MHLTSLVLTVGLAAAAPSFNPRGKGHDSRPAVTNIQVGPRPYYLLDAMADSPLKKKLQSCSEKRIKHAPAFSISHRGGPLEFPEHTREGILAGARMGAGIMECDVAFTSDRQLVCRHSQCDLHTTTNILTIPSLAAKCTVPFQPAANGKPATAKCCTSDITLAEFKTLCAKMDGYNASATTPEDYQRGTAAWRTDLYATCGTLIDHNEYIELVDRLGLQFTPELKTPEVAMPFGGNYTQAMYAQQLIDDYKAHGIDPSRVWPQSFLPDDIFYWLQHEPKFGKQAVYLDERVDTDAGYQKAVDGMADLAKKGVKIIAPPIFALLNTTADGEIVPSAYAVAAKKAGLDIITWSLERSGPLKAAAAKGEYYIQSVKSTITGDGDMYRIVDALARKVGVKGIFSDWPATVTYYAASRLVPSDSCMPRFHV</sequence>
<evidence type="ECO:0000256" key="3">
    <source>
        <dbReference type="ARBA" id="ARBA00022729"/>
    </source>
</evidence>
<keyword evidence="10" id="KW-1185">Reference proteome</keyword>
<feature type="chain" id="PRO_5013017020" description="glycerophosphodiester phosphodiesterase" evidence="7">
    <location>
        <begin position="16"/>
        <end position="426"/>
    </location>
</feature>
<dbReference type="EC" id="3.1.4.46" evidence="2"/>
<dbReference type="PROSITE" id="PS51704">
    <property type="entry name" value="GP_PDE"/>
    <property type="match status" value="1"/>
</dbReference>
<proteinExistence type="inferred from homology"/>
<feature type="domain" description="GP-PDE" evidence="8">
    <location>
        <begin position="70"/>
        <end position="387"/>
    </location>
</feature>
<dbReference type="PhylomeDB" id="B0Y8R2"/>
<evidence type="ECO:0000256" key="4">
    <source>
        <dbReference type="ARBA" id="ARBA00022798"/>
    </source>
</evidence>
<keyword evidence="4" id="KW-0319">Glycerol metabolism</keyword>
<dbReference type="PANTHER" id="PTHR43620:SF7">
    <property type="entry name" value="GLYCEROPHOSPHODIESTER PHOSPHODIESTERASE GDPD5-RELATED"/>
    <property type="match status" value="1"/>
</dbReference>
<comment type="catalytic activity">
    <reaction evidence="6">
        <text>a sn-glycero-3-phosphodiester + H2O = an alcohol + sn-glycerol 3-phosphate + H(+)</text>
        <dbReference type="Rhea" id="RHEA:12969"/>
        <dbReference type="ChEBI" id="CHEBI:15377"/>
        <dbReference type="ChEBI" id="CHEBI:15378"/>
        <dbReference type="ChEBI" id="CHEBI:30879"/>
        <dbReference type="ChEBI" id="CHEBI:57597"/>
        <dbReference type="ChEBI" id="CHEBI:83408"/>
        <dbReference type="EC" id="3.1.4.46"/>
    </reaction>
</comment>
<dbReference type="SUPFAM" id="SSF51695">
    <property type="entry name" value="PLC-like phosphodiesterases"/>
    <property type="match status" value="1"/>
</dbReference>
<dbReference type="InterPro" id="IPR017946">
    <property type="entry name" value="PLC-like_Pdiesterase_TIM-brl"/>
</dbReference>
<dbReference type="EMBL" id="DS499599">
    <property type="protein sequence ID" value="EDP49793.1"/>
    <property type="molecule type" value="Genomic_DNA"/>
</dbReference>
<comment type="similarity">
    <text evidence="1">Belongs to the glycerophosphoryl diester phosphodiesterase family.</text>
</comment>
<evidence type="ECO:0000256" key="7">
    <source>
        <dbReference type="SAM" id="SignalP"/>
    </source>
</evidence>
<dbReference type="GO" id="GO:0006071">
    <property type="term" value="P:glycerol metabolic process"/>
    <property type="evidence" value="ECO:0007669"/>
    <property type="project" value="UniProtKB-KW"/>
</dbReference>
<dbReference type="Proteomes" id="UP000001699">
    <property type="component" value="Unassembled WGS sequence"/>
</dbReference>